<feature type="repeat" description="Solcar" evidence="9">
    <location>
        <begin position="43"/>
        <end position="123"/>
    </location>
</feature>
<comment type="similarity">
    <text evidence="2 10">Belongs to the mitochondrial carrier (TC 2.A.29) family.</text>
</comment>
<keyword evidence="8 9" id="KW-0472">Membrane</keyword>
<evidence type="ECO:0000256" key="9">
    <source>
        <dbReference type="PROSITE-ProRule" id="PRU00282"/>
    </source>
</evidence>
<dbReference type="OrthoDB" id="1924968at2759"/>
<evidence type="ECO:0000313" key="13">
    <source>
        <dbReference type="Proteomes" id="UP000785679"/>
    </source>
</evidence>
<protein>
    <submittedName>
        <fullName evidence="12">Uncharacterized protein</fullName>
    </submittedName>
</protein>
<evidence type="ECO:0000256" key="2">
    <source>
        <dbReference type="ARBA" id="ARBA00006375"/>
    </source>
</evidence>
<evidence type="ECO:0000256" key="6">
    <source>
        <dbReference type="ARBA" id="ARBA00022989"/>
    </source>
</evidence>
<dbReference type="SUPFAM" id="SSF103506">
    <property type="entry name" value="Mitochondrial carrier"/>
    <property type="match status" value="1"/>
</dbReference>
<name>A0A8J8NNJ0_HALGN</name>
<dbReference type="PROSITE" id="PS50920">
    <property type="entry name" value="SOLCAR"/>
    <property type="match status" value="2"/>
</dbReference>
<feature type="transmembrane region" description="Helical" evidence="11">
    <location>
        <begin position="45"/>
        <end position="66"/>
    </location>
</feature>
<evidence type="ECO:0000256" key="4">
    <source>
        <dbReference type="ARBA" id="ARBA00022692"/>
    </source>
</evidence>
<dbReference type="InterPro" id="IPR023395">
    <property type="entry name" value="MCP_dom_sf"/>
</dbReference>
<feature type="transmembrane region" description="Helical" evidence="11">
    <location>
        <begin position="102"/>
        <end position="118"/>
    </location>
</feature>
<evidence type="ECO:0000256" key="3">
    <source>
        <dbReference type="ARBA" id="ARBA00022448"/>
    </source>
</evidence>
<comment type="subcellular location">
    <subcellularLocation>
        <location evidence="1">Mitochondrion membrane</location>
        <topology evidence="1">Multi-pass membrane protein</topology>
    </subcellularLocation>
</comment>
<feature type="transmembrane region" description="Helical" evidence="11">
    <location>
        <begin position="232"/>
        <end position="256"/>
    </location>
</feature>
<keyword evidence="5" id="KW-0677">Repeat</keyword>
<feature type="transmembrane region" description="Helical" evidence="11">
    <location>
        <begin position="276"/>
        <end position="295"/>
    </location>
</feature>
<organism evidence="12 13">
    <name type="scientific">Halteria grandinella</name>
    <dbReference type="NCBI Taxonomy" id="5974"/>
    <lineage>
        <taxon>Eukaryota</taxon>
        <taxon>Sar</taxon>
        <taxon>Alveolata</taxon>
        <taxon>Ciliophora</taxon>
        <taxon>Intramacronucleata</taxon>
        <taxon>Spirotrichea</taxon>
        <taxon>Stichotrichia</taxon>
        <taxon>Sporadotrichida</taxon>
        <taxon>Halteriidae</taxon>
        <taxon>Halteria</taxon>
    </lineage>
</organism>
<dbReference type="AlphaFoldDB" id="A0A8J8NNJ0"/>
<keyword evidence="3 10" id="KW-0813">Transport</keyword>
<proteinExistence type="inferred from homology"/>
<gene>
    <name evidence="12" type="ORF">FGO68_gene13215</name>
</gene>
<feature type="transmembrane region" description="Helical" evidence="11">
    <location>
        <begin position="151"/>
        <end position="175"/>
    </location>
</feature>
<evidence type="ECO:0000313" key="12">
    <source>
        <dbReference type="EMBL" id="TNV77499.1"/>
    </source>
</evidence>
<dbReference type="GO" id="GO:0031966">
    <property type="term" value="C:mitochondrial membrane"/>
    <property type="evidence" value="ECO:0007669"/>
    <property type="project" value="UniProtKB-SubCell"/>
</dbReference>
<dbReference type="EMBL" id="RRYP01011803">
    <property type="protein sequence ID" value="TNV77499.1"/>
    <property type="molecule type" value="Genomic_DNA"/>
</dbReference>
<evidence type="ECO:0000256" key="8">
    <source>
        <dbReference type="ARBA" id="ARBA00023136"/>
    </source>
</evidence>
<dbReference type="InterPro" id="IPR018108">
    <property type="entry name" value="MCP_transmembrane"/>
</dbReference>
<dbReference type="PANTHER" id="PTHR45624">
    <property type="entry name" value="MITOCHONDRIAL BASIC AMINO ACIDS TRANSPORTER-RELATED"/>
    <property type="match status" value="1"/>
</dbReference>
<reference evidence="12" key="1">
    <citation type="submission" date="2019-06" db="EMBL/GenBank/DDBJ databases">
        <authorList>
            <person name="Zheng W."/>
        </authorList>
    </citation>
    <scope>NUCLEOTIDE SEQUENCE</scope>
    <source>
        <strain evidence="12">QDHG01</strain>
    </source>
</reference>
<dbReference type="Gene3D" id="1.50.40.10">
    <property type="entry name" value="Mitochondrial carrier domain"/>
    <property type="match status" value="1"/>
</dbReference>
<dbReference type="Proteomes" id="UP000785679">
    <property type="component" value="Unassembled WGS sequence"/>
</dbReference>
<feature type="repeat" description="Solcar" evidence="9">
    <location>
        <begin position="154"/>
        <end position="255"/>
    </location>
</feature>
<accession>A0A8J8NNJ0</accession>
<comment type="caution">
    <text evidence="12">The sequence shown here is derived from an EMBL/GenBank/DDBJ whole genome shotgun (WGS) entry which is preliminary data.</text>
</comment>
<evidence type="ECO:0000256" key="7">
    <source>
        <dbReference type="ARBA" id="ARBA00023128"/>
    </source>
</evidence>
<sequence length="366" mass="41540">MMASLLFSQSLTRLRSRPGHITSWAFFTASMAFTFYKAPSLQEPILRYACAGTAATLFCEVIMHGIDTVNMRSKIINGPKLYVFELIKLEGFSSLMRGIQPVLYGYFIASLVYFYAYAQSKQVLSELLFKQESGQEVRITEQGQQQPTTSIYYKTMAVSFIGSGFAEFLSLAFYYPFDLIKTRMQVASQGISPSQRYLGTLDATLKIINEGAKDQKMLDQVKGIRNLYKGGFTFGMSYTAYMAVQFSLFESILLYLETHSGVRQQHQANPHGAKDHSWFHISIASFLAGALGGLLTNPIEFLAVNIQTQENFSTMKYIRQKGVIYDMMFKGGLWRSVYHGLQAVLFFIIWQEYAMHLNVDIAMFEE</sequence>
<evidence type="ECO:0000256" key="11">
    <source>
        <dbReference type="SAM" id="Phobius"/>
    </source>
</evidence>
<evidence type="ECO:0000256" key="10">
    <source>
        <dbReference type="RuleBase" id="RU000488"/>
    </source>
</evidence>
<evidence type="ECO:0000256" key="5">
    <source>
        <dbReference type="ARBA" id="ARBA00022737"/>
    </source>
</evidence>
<keyword evidence="4 9" id="KW-0812">Transmembrane</keyword>
<dbReference type="InterPro" id="IPR050567">
    <property type="entry name" value="Mitochondrial_Carrier"/>
</dbReference>
<evidence type="ECO:0000256" key="1">
    <source>
        <dbReference type="ARBA" id="ARBA00004225"/>
    </source>
</evidence>
<dbReference type="Pfam" id="PF00153">
    <property type="entry name" value="Mito_carr"/>
    <property type="match status" value="2"/>
</dbReference>
<keyword evidence="6 11" id="KW-1133">Transmembrane helix</keyword>
<dbReference type="GO" id="GO:0022857">
    <property type="term" value="F:transmembrane transporter activity"/>
    <property type="evidence" value="ECO:0007669"/>
    <property type="project" value="TreeGrafter"/>
</dbReference>
<keyword evidence="13" id="KW-1185">Reference proteome</keyword>
<keyword evidence="7" id="KW-0496">Mitochondrion</keyword>